<dbReference type="Pfam" id="PF01569">
    <property type="entry name" value="PAP2"/>
    <property type="match status" value="1"/>
</dbReference>
<evidence type="ECO:0000313" key="9">
    <source>
        <dbReference type="EMBL" id="SHE85869.1"/>
    </source>
</evidence>
<dbReference type="EMBL" id="FQTU01000008">
    <property type="protein sequence ID" value="SHE85869.1"/>
    <property type="molecule type" value="Genomic_DNA"/>
</dbReference>
<feature type="transmembrane region" description="Helical" evidence="7">
    <location>
        <begin position="59"/>
        <end position="81"/>
    </location>
</feature>
<name>A0A1M4WXA6_9FIRM</name>
<keyword evidence="2" id="KW-1003">Cell membrane</keyword>
<keyword evidence="4" id="KW-0378">Hydrolase</keyword>
<dbReference type="RefSeq" id="WP_073270410.1">
    <property type="nucleotide sequence ID" value="NZ_FQTU01000008.1"/>
</dbReference>
<evidence type="ECO:0000256" key="3">
    <source>
        <dbReference type="ARBA" id="ARBA00022692"/>
    </source>
</evidence>
<dbReference type="STRING" id="1120975.SAMN02746064_01345"/>
<feature type="transmembrane region" description="Helical" evidence="7">
    <location>
        <begin position="129"/>
        <end position="147"/>
    </location>
</feature>
<evidence type="ECO:0000259" key="8">
    <source>
        <dbReference type="SMART" id="SM00014"/>
    </source>
</evidence>
<keyword evidence="5 7" id="KW-1133">Transmembrane helix</keyword>
<accession>A0A1M4WXA6</accession>
<evidence type="ECO:0000256" key="1">
    <source>
        <dbReference type="ARBA" id="ARBA00004651"/>
    </source>
</evidence>
<keyword evidence="6 7" id="KW-0472">Membrane</keyword>
<evidence type="ECO:0000313" key="10">
    <source>
        <dbReference type="Proteomes" id="UP000184251"/>
    </source>
</evidence>
<feature type="transmembrane region" description="Helical" evidence="7">
    <location>
        <begin position="153"/>
        <end position="171"/>
    </location>
</feature>
<evidence type="ECO:0000256" key="7">
    <source>
        <dbReference type="SAM" id="Phobius"/>
    </source>
</evidence>
<gene>
    <name evidence="9" type="ORF">SAMN02746064_01345</name>
</gene>
<sequence>MIDLIRNVDMRFLMWIDSIDFSSLWDYVFYFITTLGNKGFIWIAISMILMAIPKYRKTGIALFFSLILITVIGEFGLKPLIGRSRPFQVHSYFELNMVHASGYSLPSGHTSSSFAAAIVLANRFKNQRLLIWSSAILMGFSRIYFFVHYPSDILLGALLGVASGIVANRLVKIKRQGSGFINNLNQF</sequence>
<evidence type="ECO:0000256" key="4">
    <source>
        <dbReference type="ARBA" id="ARBA00022801"/>
    </source>
</evidence>
<evidence type="ECO:0000256" key="6">
    <source>
        <dbReference type="ARBA" id="ARBA00023136"/>
    </source>
</evidence>
<dbReference type="SUPFAM" id="SSF48317">
    <property type="entry name" value="Acid phosphatase/Vanadium-dependent haloperoxidase"/>
    <property type="match status" value="1"/>
</dbReference>
<feature type="domain" description="Phosphatidic acid phosphatase type 2/haloperoxidase" evidence="8">
    <location>
        <begin position="58"/>
        <end position="168"/>
    </location>
</feature>
<evidence type="ECO:0000256" key="5">
    <source>
        <dbReference type="ARBA" id="ARBA00022989"/>
    </source>
</evidence>
<dbReference type="InterPro" id="IPR000326">
    <property type="entry name" value="PAP2/HPO"/>
</dbReference>
<dbReference type="SMART" id="SM00014">
    <property type="entry name" value="acidPPc"/>
    <property type="match status" value="1"/>
</dbReference>
<keyword evidence="3 7" id="KW-0812">Transmembrane</keyword>
<dbReference type="OrthoDB" id="9789113at2"/>
<evidence type="ECO:0000256" key="2">
    <source>
        <dbReference type="ARBA" id="ARBA00022475"/>
    </source>
</evidence>
<dbReference type="GO" id="GO:0005886">
    <property type="term" value="C:plasma membrane"/>
    <property type="evidence" value="ECO:0007669"/>
    <property type="project" value="UniProtKB-SubCell"/>
</dbReference>
<dbReference type="AlphaFoldDB" id="A0A1M4WXA6"/>
<dbReference type="GO" id="GO:0016787">
    <property type="term" value="F:hydrolase activity"/>
    <property type="evidence" value="ECO:0007669"/>
    <property type="project" value="UniProtKB-KW"/>
</dbReference>
<dbReference type="Proteomes" id="UP000184251">
    <property type="component" value="Unassembled WGS sequence"/>
</dbReference>
<dbReference type="PANTHER" id="PTHR14969">
    <property type="entry name" value="SPHINGOSINE-1-PHOSPHATE PHOSPHOHYDROLASE"/>
    <property type="match status" value="1"/>
</dbReference>
<keyword evidence="10" id="KW-1185">Reference proteome</keyword>
<comment type="subcellular location">
    <subcellularLocation>
        <location evidence="1">Cell membrane</location>
        <topology evidence="1">Multi-pass membrane protein</topology>
    </subcellularLocation>
</comment>
<dbReference type="Gene3D" id="1.20.144.10">
    <property type="entry name" value="Phosphatidic acid phosphatase type 2/haloperoxidase"/>
    <property type="match status" value="1"/>
</dbReference>
<organism evidence="9 10">
    <name type="scientific">Alkalibacter saccharofermentans DSM 14828</name>
    <dbReference type="NCBI Taxonomy" id="1120975"/>
    <lineage>
        <taxon>Bacteria</taxon>
        <taxon>Bacillati</taxon>
        <taxon>Bacillota</taxon>
        <taxon>Clostridia</taxon>
        <taxon>Eubacteriales</taxon>
        <taxon>Eubacteriaceae</taxon>
        <taxon>Alkalibacter</taxon>
    </lineage>
</organism>
<protein>
    <submittedName>
        <fullName evidence="9">Undecaprenyl-diphosphatase</fullName>
    </submittedName>
</protein>
<dbReference type="InterPro" id="IPR036938">
    <property type="entry name" value="PAP2/HPO_sf"/>
</dbReference>
<reference evidence="9 10" key="1">
    <citation type="submission" date="2016-11" db="EMBL/GenBank/DDBJ databases">
        <authorList>
            <person name="Jaros S."/>
            <person name="Januszkiewicz K."/>
            <person name="Wedrychowicz H."/>
        </authorList>
    </citation>
    <scope>NUCLEOTIDE SEQUENCE [LARGE SCALE GENOMIC DNA]</scope>
    <source>
        <strain evidence="9 10">DSM 14828</strain>
    </source>
</reference>
<feature type="transmembrane region" description="Helical" evidence="7">
    <location>
        <begin position="27"/>
        <end position="52"/>
    </location>
</feature>
<dbReference type="PANTHER" id="PTHR14969:SF62">
    <property type="entry name" value="DECAPRENYLPHOSPHORYL-5-PHOSPHORIBOSE PHOSPHATASE RV3807C-RELATED"/>
    <property type="match status" value="1"/>
</dbReference>
<proteinExistence type="predicted"/>